<dbReference type="GO" id="GO:0016791">
    <property type="term" value="F:phosphatase activity"/>
    <property type="evidence" value="ECO:0007669"/>
    <property type="project" value="TreeGrafter"/>
</dbReference>
<protein>
    <submittedName>
        <fullName evidence="2">Serine/threonine-protein phosphatase</fullName>
    </submittedName>
</protein>
<reference evidence="2 3" key="1">
    <citation type="submission" date="2014-09" db="EMBL/GenBank/DDBJ databases">
        <authorList>
            <person name="Lapin J.S."/>
            <person name="Pope W.H."/>
            <person name="Hua J."/>
            <person name="Ford M.E."/>
            <person name="Conway J.F."/>
            <person name="Hatfull G.F."/>
            <person name="Hendrix R.W."/>
        </authorList>
    </citation>
    <scope>NUCLEOTIDE SEQUENCE [LARGE SCALE GENOMIC DNA]</scope>
</reference>
<name>A0A097EY65_9CAUD</name>
<dbReference type="PANTHER" id="PTHR42850">
    <property type="entry name" value="METALLOPHOSPHOESTERASE"/>
    <property type="match status" value="1"/>
</dbReference>
<dbReference type="KEGG" id="vg:22111495"/>
<proteinExistence type="predicted"/>
<accession>A0A097EY65</accession>
<dbReference type="InterPro" id="IPR004843">
    <property type="entry name" value="Calcineurin-like_PHP"/>
</dbReference>
<organism evidence="2 3">
    <name type="scientific">Escherichia phage 121Q</name>
    <dbReference type="NCBI Taxonomy" id="1555202"/>
    <lineage>
        <taxon>Viruses</taxon>
        <taxon>Duplodnaviria</taxon>
        <taxon>Heunggongvirae</taxon>
        <taxon>Uroviricota</taxon>
        <taxon>Caudoviricetes</taxon>
        <taxon>Asteriusvirus</taxon>
        <taxon>Asteriusvirus av121Q</taxon>
    </lineage>
</organism>
<dbReference type="PANTHER" id="PTHR42850:SF4">
    <property type="entry name" value="ZINC-DEPENDENT ENDOPOLYPHOSPHATASE"/>
    <property type="match status" value="1"/>
</dbReference>
<dbReference type="InterPro" id="IPR029052">
    <property type="entry name" value="Metallo-depent_PP-like"/>
</dbReference>
<dbReference type="Gene3D" id="3.60.21.10">
    <property type="match status" value="1"/>
</dbReference>
<feature type="domain" description="Calcineurin-like phosphoesterase" evidence="1">
    <location>
        <begin position="16"/>
        <end position="198"/>
    </location>
</feature>
<evidence type="ECO:0000259" key="1">
    <source>
        <dbReference type="Pfam" id="PF00149"/>
    </source>
</evidence>
<dbReference type="Proteomes" id="UP000029889">
    <property type="component" value="Segment"/>
</dbReference>
<dbReference type="Pfam" id="PF00149">
    <property type="entry name" value="Metallophos"/>
    <property type="match status" value="1"/>
</dbReference>
<evidence type="ECO:0000313" key="2">
    <source>
        <dbReference type="EMBL" id="AIT14345.1"/>
    </source>
</evidence>
<dbReference type="InterPro" id="IPR050126">
    <property type="entry name" value="Ap4A_hydrolase"/>
</dbReference>
<keyword evidence="3" id="KW-1185">Reference proteome</keyword>
<dbReference type="EMBL" id="KM507819">
    <property type="protein sequence ID" value="AIT14345.1"/>
    <property type="molecule type" value="Genomic_DNA"/>
</dbReference>
<gene>
    <name evidence="2" type="primary">455</name>
    <name evidence="2" type="ORF">PBI_121Q_455</name>
</gene>
<dbReference type="SUPFAM" id="SSF56300">
    <property type="entry name" value="Metallo-dependent phosphatases"/>
    <property type="match status" value="1"/>
</dbReference>
<sequence>MKHFLEVTVPDDKDLYIVGDLHGNGKLWDATVKEFGITHNDYVFSVGDIIDRGEQNSKLLFEFLFGENRYMIAGNHEMMCVDSETLRDWYHCWISNGGDKFLDEVGGTGIQFFRQYLKDLPMIIQINHRGLKIGLVHAGVPLEYTTWERFVNGTKSLSADIIDKCLWDRKTFDYCRTNNTYYAPKLDGVHCVFSGHTAVTDPLIYGNRIWIDSQFLTGDLTLATPQSGGMRYLRKEKDEYSFNRFKR</sequence>
<dbReference type="GO" id="GO:0008803">
    <property type="term" value="F:bis(5'-nucleosyl)-tetraphosphatase (symmetrical) activity"/>
    <property type="evidence" value="ECO:0007669"/>
    <property type="project" value="TreeGrafter"/>
</dbReference>
<dbReference type="GO" id="GO:0110154">
    <property type="term" value="P:RNA decapping"/>
    <property type="evidence" value="ECO:0007669"/>
    <property type="project" value="TreeGrafter"/>
</dbReference>
<evidence type="ECO:0000313" key="3">
    <source>
        <dbReference type="Proteomes" id="UP000029889"/>
    </source>
</evidence>
<dbReference type="OrthoDB" id="22132at10239"/>
<dbReference type="RefSeq" id="YP_009102042.1">
    <property type="nucleotide sequence ID" value="NC_025447.1"/>
</dbReference>
<dbReference type="GeneID" id="22111495"/>